<dbReference type="AlphaFoldDB" id="A0A232M5Y9"/>
<keyword evidence="4" id="KW-1133">Transmembrane helix</keyword>
<protein>
    <recommendedName>
        <fullName evidence="5">Nudix hydrolase domain-containing protein</fullName>
    </recommendedName>
</protein>
<gene>
    <name evidence="6" type="ORF">Egran_00478</name>
</gene>
<dbReference type="InterPro" id="IPR015797">
    <property type="entry name" value="NUDIX_hydrolase-like_dom_sf"/>
</dbReference>
<evidence type="ECO:0000313" key="6">
    <source>
        <dbReference type="EMBL" id="OXV11762.1"/>
    </source>
</evidence>
<proteinExistence type="predicted"/>
<dbReference type="PROSITE" id="PS51462">
    <property type="entry name" value="NUDIX"/>
    <property type="match status" value="1"/>
</dbReference>
<evidence type="ECO:0000256" key="1">
    <source>
        <dbReference type="ARBA" id="ARBA00001946"/>
    </source>
</evidence>
<dbReference type="PANTHER" id="PTHR11839:SF18">
    <property type="entry name" value="NUDIX HYDROLASE DOMAIN-CONTAINING PROTEIN"/>
    <property type="match status" value="1"/>
</dbReference>
<name>A0A232M5Y9_9EURO</name>
<keyword evidence="4" id="KW-0472">Membrane</keyword>
<dbReference type="GO" id="GO:0080042">
    <property type="term" value="F:ADP-glucose pyrophosphohydrolase activity"/>
    <property type="evidence" value="ECO:0007669"/>
    <property type="project" value="TreeGrafter"/>
</dbReference>
<dbReference type="GO" id="GO:0080041">
    <property type="term" value="F:ADP-ribose pyrophosphohydrolase activity"/>
    <property type="evidence" value="ECO:0007669"/>
    <property type="project" value="TreeGrafter"/>
</dbReference>
<evidence type="ECO:0000256" key="3">
    <source>
        <dbReference type="SAM" id="MobiDB-lite"/>
    </source>
</evidence>
<reference evidence="6 7" key="1">
    <citation type="journal article" date="2015" name="Environ. Microbiol.">
        <title>Metagenome sequence of Elaphomyces granulatus from sporocarp tissue reveals Ascomycota ectomycorrhizal fingerprints of genome expansion and a Proteobacteria-rich microbiome.</title>
        <authorList>
            <person name="Quandt C.A."/>
            <person name="Kohler A."/>
            <person name="Hesse C.N."/>
            <person name="Sharpton T.J."/>
            <person name="Martin F."/>
            <person name="Spatafora J.W."/>
        </authorList>
    </citation>
    <scope>NUCLEOTIDE SEQUENCE [LARGE SCALE GENOMIC DNA]</scope>
    <source>
        <strain evidence="6 7">OSC145934</strain>
    </source>
</reference>
<dbReference type="GO" id="GO:0006753">
    <property type="term" value="P:nucleoside phosphate metabolic process"/>
    <property type="evidence" value="ECO:0007669"/>
    <property type="project" value="TreeGrafter"/>
</dbReference>
<feature type="region of interest" description="Disordered" evidence="3">
    <location>
        <begin position="1"/>
        <end position="20"/>
    </location>
</feature>
<dbReference type="Pfam" id="PF00293">
    <property type="entry name" value="NUDIX"/>
    <property type="match status" value="1"/>
</dbReference>
<dbReference type="Proteomes" id="UP000243515">
    <property type="component" value="Unassembled WGS sequence"/>
</dbReference>
<dbReference type="OrthoDB" id="10249920at2759"/>
<dbReference type="SUPFAM" id="SSF55811">
    <property type="entry name" value="Nudix"/>
    <property type="match status" value="1"/>
</dbReference>
<comment type="cofactor">
    <cofactor evidence="1">
        <name>Mg(2+)</name>
        <dbReference type="ChEBI" id="CHEBI:18420"/>
    </cofactor>
</comment>
<feature type="transmembrane region" description="Helical" evidence="4">
    <location>
        <begin position="34"/>
        <end position="53"/>
    </location>
</feature>
<feature type="domain" description="Nudix hydrolase" evidence="5">
    <location>
        <begin position="209"/>
        <end position="380"/>
    </location>
</feature>
<accession>A0A232M5Y9</accession>
<sequence>MVTHGEQQDDDPKRGQEDGKAQAKAVSIAIDTRCIIIIILIITSSLTLTVYHSSPSSPLLPPSSLVPSIHSVLNRDQTVFMISTWARAVRSLRPILVSATTSRTIIMSAPGFEIPTRDGTGPIKVNLTPGLDQGQLWSFPAFQIWLSTLQRSLAQQTDPSHEFHTAPYALRQIDIQAVDFFRPGILGFVKFRAHVSTDGGETLPGSVFLRGGSVGILLIVQPDDVPTDTEEGKFVILTIQPRIPAGSLTFLEIPAGMLGDRGTFAGGAAKEIQEETGLTIPQEELVDLTALTLGLQSRQGGGEEILQDGVYPSPGGSDEFIPLFLWQKRMPRREIENLQGRLTGLRQEGEKISLKLVPLEQLWKEGVRDGKTLAAWALYNGLKQEGKI</sequence>
<evidence type="ECO:0000256" key="2">
    <source>
        <dbReference type="ARBA" id="ARBA00022801"/>
    </source>
</evidence>
<evidence type="ECO:0000259" key="5">
    <source>
        <dbReference type="PROSITE" id="PS51462"/>
    </source>
</evidence>
<dbReference type="PANTHER" id="PTHR11839">
    <property type="entry name" value="UDP/ADP-SUGAR PYROPHOSPHATASE"/>
    <property type="match status" value="1"/>
</dbReference>
<keyword evidence="2" id="KW-0378">Hydrolase</keyword>
<keyword evidence="7" id="KW-1185">Reference proteome</keyword>
<dbReference type="EMBL" id="NPHW01002308">
    <property type="protein sequence ID" value="OXV11762.1"/>
    <property type="molecule type" value="Genomic_DNA"/>
</dbReference>
<dbReference type="InterPro" id="IPR000086">
    <property type="entry name" value="NUDIX_hydrolase_dom"/>
</dbReference>
<keyword evidence="4" id="KW-0812">Transmembrane</keyword>
<dbReference type="Gene3D" id="3.90.79.10">
    <property type="entry name" value="Nucleoside Triphosphate Pyrophosphohydrolase"/>
    <property type="match status" value="1"/>
</dbReference>
<dbReference type="GO" id="GO:0019693">
    <property type="term" value="P:ribose phosphate metabolic process"/>
    <property type="evidence" value="ECO:0007669"/>
    <property type="project" value="TreeGrafter"/>
</dbReference>
<dbReference type="FunFam" id="3.90.79.10:FF:000068">
    <property type="entry name" value="NUDIX family hydrolase, putative"/>
    <property type="match status" value="1"/>
</dbReference>
<dbReference type="CDD" id="cd03424">
    <property type="entry name" value="NUDIX_ADPRase_Nudt5_UGPPase_Nudt14"/>
    <property type="match status" value="1"/>
</dbReference>
<evidence type="ECO:0000256" key="4">
    <source>
        <dbReference type="SAM" id="Phobius"/>
    </source>
</evidence>
<comment type="caution">
    <text evidence="6">The sequence shown here is derived from an EMBL/GenBank/DDBJ whole genome shotgun (WGS) entry which is preliminary data.</text>
</comment>
<organism evidence="6 7">
    <name type="scientific">Elaphomyces granulatus</name>
    <dbReference type="NCBI Taxonomy" id="519963"/>
    <lineage>
        <taxon>Eukaryota</taxon>
        <taxon>Fungi</taxon>
        <taxon>Dikarya</taxon>
        <taxon>Ascomycota</taxon>
        <taxon>Pezizomycotina</taxon>
        <taxon>Eurotiomycetes</taxon>
        <taxon>Eurotiomycetidae</taxon>
        <taxon>Eurotiales</taxon>
        <taxon>Elaphomycetaceae</taxon>
        <taxon>Elaphomyces</taxon>
    </lineage>
</organism>
<evidence type="ECO:0000313" key="7">
    <source>
        <dbReference type="Proteomes" id="UP000243515"/>
    </source>
</evidence>